<feature type="domain" description="Secretion system C-terminal sorting" evidence="3">
    <location>
        <begin position="433"/>
        <end position="498"/>
    </location>
</feature>
<dbReference type="OrthoDB" id="9765926at2"/>
<feature type="chain" id="PRO_5002102304" description="Secretion system C-terminal sorting domain-containing protein" evidence="2">
    <location>
        <begin position="22"/>
        <end position="500"/>
    </location>
</feature>
<dbReference type="EMBL" id="JWTA01000002">
    <property type="protein sequence ID" value="KIC64824.1"/>
    <property type="molecule type" value="Genomic_DNA"/>
</dbReference>
<dbReference type="NCBIfam" id="TIGR04183">
    <property type="entry name" value="Por_Secre_tail"/>
    <property type="match status" value="1"/>
</dbReference>
<dbReference type="AlphaFoldDB" id="A0A0B4CUF0"/>
<evidence type="ECO:0000313" key="4">
    <source>
        <dbReference type="EMBL" id="KIC64824.1"/>
    </source>
</evidence>
<reference evidence="4 5" key="1">
    <citation type="submission" date="2014-12" db="EMBL/GenBank/DDBJ databases">
        <title>Genome sequencing of Chryseobacterium taiwanense TPW19.</title>
        <authorList>
            <person name="Tan P.W."/>
            <person name="Chan K.-G."/>
        </authorList>
    </citation>
    <scope>NUCLEOTIDE SEQUENCE [LARGE SCALE GENOMIC DNA]</scope>
    <source>
        <strain evidence="4 5">TPW19</strain>
    </source>
</reference>
<gene>
    <name evidence="4" type="ORF">RM51_02655</name>
</gene>
<name>A0A0B4CUF0_9FLAO</name>
<evidence type="ECO:0000256" key="1">
    <source>
        <dbReference type="ARBA" id="ARBA00022729"/>
    </source>
</evidence>
<proteinExistence type="predicted"/>
<dbReference type="STRING" id="363331.RM51_02655"/>
<dbReference type="RefSeq" id="WP_039364828.1">
    <property type="nucleotide sequence ID" value="NZ_JWTA01000002.1"/>
</dbReference>
<keyword evidence="5" id="KW-1185">Reference proteome</keyword>
<comment type="caution">
    <text evidence="4">The sequence shown here is derived from an EMBL/GenBank/DDBJ whole genome shotgun (WGS) entry which is preliminary data.</text>
</comment>
<accession>A0A0B4CUF0</accession>
<sequence>MNTKNIFLFLFLNLGTSLLFAQGENDNWYFGNKAAVNFSNSTPAAITNSAMETMEACGSVSDSNGNLLFYMSPESIWNRDNQIMTNGNLVSYMDTAQQLAIVKNPANDNQYYVFTTGVGGIVTSTYRINYSIVDMSLGNIGTNGNPLGEVLYRFKQIPVLDDAGNLFTSEAITIVPNTDGVSYWVLIPNDKRLFAYRLDANGFDNGNPVISNLNLPISGNHYAIKASPKVYYSNYTHYICISPWADTYAGFTLPDNYFTNQVYSFNAATGEIAPDFYLEANALRTYSAEFNRDASVLFLGAHDLYAVDLNNSFGTSVNYMMVYDNPQPYSSGTGMAIQRNAKDDIYFSKNFQLYLAQILKPDVFGPGIGYDLNAIYLGGTGNTESGLPQLIPSLDLEGHRTMLKQSNPNQKRMVLMLDQEERKQRLQMKNIDIYPNPVSDLLTIKTDLKVENVNVNDISGKNMNVTLRDNKVDVRNLPAGSYIITIETKEGRTTKKFIKK</sequence>
<dbReference type="InterPro" id="IPR026444">
    <property type="entry name" value="Secre_tail"/>
</dbReference>
<dbReference type="Proteomes" id="UP000031167">
    <property type="component" value="Unassembled WGS sequence"/>
</dbReference>
<evidence type="ECO:0000259" key="3">
    <source>
        <dbReference type="Pfam" id="PF18962"/>
    </source>
</evidence>
<keyword evidence="1 2" id="KW-0732">Signal</keyword>
<organism evidence="4 5">
    <name type="scientific">Chryseobacterium taiwanense</name>
    <dbReference type="NCBI Taxonomy" id="363331"/>
    <lineage>
        <taxon>Bacteria</taxon>
        <taxon>Pseudomonadati</taxon>
        <taxon>Bacteroidota</taxon>
        <taxon>Flavobacteriia</taxon>
        <taxon>Flavobacteriales</taxon>
        <taxon>Weeksellaceae</taxon>
        <taxon>Chryseobacterium group</taxon>
        <taxon>Chryseobacterium</taxon>
    </lineage>
</organism>
<dbReference type="Pfam" id="PF18962">
    <property type="entry name" value="Por_Secre_tail"/>
    <property type="match status" value="1"/>
</dbReference>
<evidence type="ECO:0000313" key="5">
    <source>
        <dbReference type="Proteomes" id="UP000031167"/>
    </source>
</evidence>
<evidence type="ECO:0000256" key="2">
    <source>
        <dbReference type="SAM" id="SignalP"/>
    </source>
</evidence>
<protein>
    <recommendedName>
        <fullName evidence="3">Secretion system C-terminal sorting domain-containing protein</fullName>
    </recommendedName>
</protein>
<feature type="signal peptide" evidence="2">
    <location>
        <begin position="1"/>
        <end position="21"/>
    </location>
</feature>